<evidence type="ECO:0000313" key="11">
    <source>
        <dbReference type="Proteomes" id="UP000536381"/>
    </source>
</evidence>
<dbReference type="SUPFAM" id="SSF48726">
    <property type="entry name" value="Immunoglobulin"/>
    <property type="match status" value="1"/>
</dbReference>
<evidence type="ECO:0000259" key="9">
    <source>
        <dbReference type="PROSITE" id="PS50835"/>
    </source>
</evidence>
<dbReference type="EMBL" id="VWYK01014841">
    <property type="protein sequence ID" value="NXR06809.1"/>
    <property type="molecule type" value="Genomic_DNA"/>
</dbReference>
<protein>
    <submittedName>
        <fullName evidence="10">TVAZ2 protein</fullName>
    </submittedName>
</protein>
<feature type="non-terminal residue" evidence="10">
    <location>
        <position position="104"/>
    </location>
</feature>
<dbReference type="GO" id="GO:0002376">
    <property type="term" value="P:immune system process"/>
    <property type="evidence" value="ECO:0007669"/>
    <property type="project" value="UniProtKB-KW"/>
</dbReference>
<keyword evidence="11" id="KW-1185">Reference proteome</keyword>
<name>A0A7L2I5G5_9PICI</name>
<dbReference type="OrthoDB" id="9631130at2759"/>
<keyword evidence="4" id="KW-0391">Immunity</keyword>
<dbReference type="PANTHER" id="PTHR19433:SF111">
    <property type="entry name" value="T CELL RECEPTOR ALPHA VARIABLE 4"/>
    <property type="match status" value="1"/>
</dbReference>
<evidence type="ECO:0000313" key="10">
    <source>
        <dbReference type="EMBL" id="NXR06809.1"/>
    </source>
</evidence>
<comment type="subcellular location">
    <subcellularLocation>
        <location evidence="1">Cell membrane</location>
    </subcellularLocation>
</comment>
<feature type="non-terminal residue" evidence="10">
    <location>
        <position position="1"/>
    </location>
</feature>
<dbReference type="GO" id="GO:0005886">
    <property type="term" value="C:plasma membrane"/>
    <property type="evidence" value="ECO:0007669"/>
    <property type="project" value="UniProtKB-SubCell"/>
</dbReference>
<dbReference type="Pfam" id="PF07686">
    <property type="entry name" value="V-set"/>
    <property type="match status" value="1"/>
</dbReference>
<dbReference type="Gene3D" id="2.60.40.10">
    <property type="entry name" value="Immunoglobulins"/>
    <property type="match status" value="1"/>
</dbReference>
<evidence type="ECO:0000256" key="8">
    <source>
        <dbReference type="SAM" id="MobiDB-lite"/>
    </source>
</evidence>
<sequence length="104" mass="11495">FSLSSTAAAGRAQVQQEASAETTEDTDITLGCEHPNIGLLDFIVWYRQLPGQAPFYLIQTFKETKEMLSPAGRLSVAANRLSSTLRLYRPRLGDAGLYYCGLEH</sequence>
<keyword evidence="6" id="KW-1015">Disulfide bond</keyword>
<dbReference type="PANTHER" id="PTHR19433">
    <property type="entry name" value="T-CELL RECEPTOR ALPHA CHAIN V REGION-RELATED"/>
    <property type="match status" value="1"/>
</dbReference>
<dbReference type="Proteomes" id="UP000536381">
    <property type="component" value="Unassembled WGS sequence"/>
</dbReference>
<feature type="region of interest" description="Disordered" evidence="8">
    <location>
        <begin position="1"/>
        <end position="27"/>
    </location>
</feature>
<dbReference type="AlphaFoldDB" id="A0A7L2I5G5"/>
<evidence type="ECO:0000256" key="5">
    <source>
        <dbReference type="ARBA" id="ARBA00023136"/>
    </source>
</evidence>
<dbReference type="GO" id="GO:0009617">
    <property type="term" value="P:response to bacterium"/>
    <property type="evidence" value="ECO:0007669"/>
    <property type="project" value="TreeGrafter"/>
</dbReference>
<feature type="domain" description="Ig-like" evidence="9">
    <location>
        <begin position="10"/>
        <end position="104"/>
    </location>
</feature>
<dbReference type="InterPro" id="IPR013783">
    <property type="entry name" value="Ig-like_fold"/>
</dbReference>
<evidence type="ECO:0000256" key="2">
    <source>
        <dbReference type="ARBA" id="ARBA00022475"/>
    </source>
</evidence>
<evidence type="ECO:0000256" key="4">
    <source>
        <dbReference type="ARBA" id="ARBA00022859"/>
    </source>
</evidence>
<dbReference type="InterPro" id="IPR036179">
    <property type="entry name" value="Ig-like_dom_sf"/>
</dbReference>
<proteinExistence type="predicted"/>
<feature type="compositionally biased region" description="Polar residues" evidence="8">
    <location>
        <begin position="1"/>
        <end position="21"/>
    </location>
</feature>
<evidence type="ECO:0000256" key="7">
    <source>
        <dbReference type="ARBA" id="ARBA00023180"/>
    </source>
</evidence>
<evidence type="ECO:0000256" key="1">
    <source>
        <dbReference type="ARBA" id="ARBA00004236"/>
    </source>
</evidence>
<dbReference type="InterPro" id="IPR013106">
    <property type="entry name" value="Ig_V-set"/>
</dbReference>
<comment type="caution">
    <text evidence="10">The sequence shown here is derived from an EMBL/GenBank/DDBJ whole genome shotgun (WGS) entry which is preliminary data.</text>
</comment>
<accession>A0A7L2I5G5</accession>
<keyword evidence="5" id="KW-0472">Membrane</keyword>
<dbReference type="InterPro" id="IPR052051">
    <property type="entry name" value="TCR_complex_component"/>
</dbReference>
<evidence type="ECO:0000256" key="3">
    <source>
        <dbReference type="ARBA" id="ARBA00022729"/>
    </source>
</evidence>
<keyword evidence="7" id="KW-0325">Glycoprotein</keyword>
<keyword evidence="2" id="KW-1003">Cell membrane</keyword>
<dbReference type="InterPro" id="IPR007110">
    <property type="entry name" value="Ig-like_dom"/>
</dbReference>
<keyword evidence="3" id="KW-0732">Signal</keyword>
<dbReference type="PROSITE" id="PS50835">
    <property type="entry name" value="IG_LIKE"/>
    <property type="match status" value="1"/>
</dbReference>
<reference evidence="10 11" key="1">
    <citation type="submission" date="2019-09" db="EMBL/GenBank/DDBJ databases">
        <title>Bird 10,000 Genomes (B10K) Project - Family phase.</title>
        <authorList>
            <person name="Zhang G."/>
        </authorList>
    </citation>
    <scope>NUCLEOTIDE SEQUENCE [LARGE SCALE GENOMIC DNA]</scope>
    <source>
        <strain evidence="10">B10K-DU-001-42</strain>
        <tissue evidence="10">Muscle</tissue>
    </source>
</reference>
<organism evidence="10 11">
    <name type="scientific">Semnornis frantzii</name>
    <dbReference type="NCBI Taxonomy" id="91796"/>
    <lineage>
        <taxon>Eukaryota</taxon>
        <taxon>Metazoa</taxon>
        <taxon>Chordata</taxon>
        <taxon>Craniata</taxon>
        <taxon>Vertebrata</taxon>
        <taxon>Euteleostomi</taxon>
        <taxon>Archelosauria</taxon>
        <taxon>Archosauria</taxon>
        <taxon>Dinosauria</taxon>
        <taxon>Saurischia</taxon>
        <taxon>Theropoda</taxon>
        <taxon>Coelurosauria</taxon>
        <taxon>Aves</taxon>
        <taxon>Neognathae</taxon>
        <taxon>Neoaves</taxon>
        <taxon>Telluraves</taxon>
        <taxon>Coraciimorphae</taxon>
        <taxon>Piciformes</taxon>
        <taxon>Ramphastidae</taxon>
        <taxon>Semnornis</taxon>
    </lineage>
</organism>
<gene>
    <name evidence="10" type="primary">Trav262</name>
    <name evidence="10" type="ORF">SEMFRA_R08617</name>
</gene>
<evidence type="ECO:0000256" key="6">
    <source>
        <dbReference type="ARBA" id="ARBA00023157"/>
    </source>
</evidence>